<dbReference type="EMBL" id="CP092423">
    <property type="protein sequence ID" value="ULP40460.1"/>
    <property type="molecule type" value="Genomic_DNA"/>
</dbReference>
<evidence type="ECO:0000259" key="1">
    <source>
        <dbReference type="Pfam" id="PF02514"/>
    </source>
</evidence>
<sequence length="1191" mass="129102">MAEPTIVLLSTSDTDLISARSSGKNYRWANPARLSDEELPDLLAGAEIVVVRILGGYRAWQSGIDTVIASGIPAILVSGEQAADAELTGLSTLAAGIAVQAHIYLAHGGVENLRQLHAFLSDTVLMTGVGFTEPVVTPTWGELERPAPQQTSGPTIAVLYYRAQHLAGNTAYIDALCTAIEEAGGRPLPVYCASLRTAEPELLQRLGEADAMVVTVLAAGGLKPATVSAGGDDDSWNVEHLAALDIPILQGLCLTTSRDQWSQNDDGLSPLDVATQVAVPEFDGRIITVPFSFKEIDDDGLISYAADAERCARVAGLAIRHAQLRHVAPADKRVALVFSAYPTKHARIGNAVGLDTPASAVALVRAMRDRGYRVGDLPGIDANDGDALVHALIERGGQDPDWLTEEKLAGNPVRISASDYRAWFATLPEEFREAVETHWGAAPGELFVDRSHDPDGEIVIAAMQSDNLVLLVQPPRGFGENPVAIYHDPDLPPSHHYLAAYRWLDAGFGSHAVVHLGKHGNLEWLPGKTLGMSAACGSDAALGNLPLIYPFLVNDPGEGTQAKRRAHAVLVDHLIPPMARAESYGDIARLEQLLDEHANVAALDPGKLPAIRQQIWTLIRAAKMDHDLGLTERPEEDSFDDMLLHVDGWLCEIKDVQIRDGLHILGQKPTGEAELNLVLAILRARQLFGGEQAIPGLRQALGLAEDGTDERTTVDQTEALARELVASLQAGGWDPDVADTITDNADVATVLRFAATEVVPRLAGTAAEIDQVLRALDGRFIPAGPSGSPLRGLVNVLPTGRNFYSVDPKAVPSRLAWEAGVALADSLLDRYRNDHGEWPQSVGLSVWGTSAMRTSGDDIAEVLALLGVRPVWDDASRRVVGLTPISLAELDRPRIDVTVRISGFFRDAFPHVVTMLDDAVCLVAGLDEPVEANYVRAHAQADLSQHGDQRRATTRIFGSKPGTYGAGLLQLIDSRNWRDDADLAQVYTAWGGFAYGRDLDGREAVDDMNRQYRRIVVAAKNTDTREHDIADSDDYFQYHGGMVATVRALTGTAPAAYIGDNTRPDAIRTRTLSEETTRVFRARVVNPRWMAAMRRHGYKGAFEMAATVDYLFGYDATAGVMADWMYEQLTERYVLDAENRKFMTESNPWALHGMAERLLEAAGRGMWAEPTQQTLDGLRQALLETEGDLES</sequence>
<evidence type="ECO:0000313" key="3">
    <source>
        <dbReference type="Proteomes" id="UP001055171"/>
    </source>
</evidence>
<keyword evidence="2" id="KW-0436">Ligase</keyword>
<gene>
    <name evidence="2" type="primary">cobN</name>
    <name evidence="2" type="ORF">MJO58_15760</name>
</gene>
<name>A0ABY3ULH1_MYCLN</name>
<dbReference type="GO" id="GO:0051116">
    <property type="term" value="F:cobaltochelatase activity"/>
    <property type="evidence" value="ECO:0007669"/>
    <property type="project" value="UniProtKB-EC"/>
</dbReference>
<feature type="domain" description="CobN/magnesium chelatase" evidence="1">
    <location>
        <begin position="104"/>
        <end position="1173"/>
    </location>
</feature>
<protein>
    <submittedName>
        <fullName evidence="2">Cobaltochelatase subunit CobN</fullName>
        <ecNumber evidence="2">6.6.1.2</ecNumber>
    </submittedName>
</protein>
<dbReference type="CDD" id="cd10150">
    <property type="entry name" value="CobN_like"/>
    <property type="match status" value="1"/>
</dbReference>
<dbReference type="Proteomes" id="UP001055171">
    <property type="component" value="Chromosome"/>
</dbReference>
<dbReference type="InterPro" id="IPR003672">
    <property type="entry name" value="CobN/Mg_chltase"/>
</dbReference>
<accession>A0ABY3ULH1</accession>
<proteinExistence type="predicted"/>
<organism evidence="2 3">
    <name type="scientific">Mycobacterium lentiflavum</name>
    <dbReference type="NCBI Taxonomy" id="141349"/>
    <lineage>
        <taxon>Bacteria</taxon>
        <taxon>Bacillati</taxon>
        <taxon>Actinomycetota</taxon>
        <taxon>Actinomycetes</taxon>
        <taxon>Mycobacteriales</taxon>
        <taxon>Mycobacteriaceae</taxon>
        <taxon>Mycobacterium</taxon>
        <taxon>Mycobacterium simiae complex</taxon>
    </lineage>
</organism>
<dbReference type="EC" id="6.6.1.2" evidence="2"/>
<dbReference type="PANTHER" id="PTHR44119:SF4">
    <property type="entry name" value="AEROBIC COBALTOCHELATASE SUBUNIT COBN"/>
    <property type="match status" value="1"/>
</dbReference>
<evidence type="ECO:0000313" key="2">
    <source>
        <dbReference type="EMBL" id="ULP40460.1"/>
    </source>
</evidence>
<dbReference type="NCBIfam" id="TIGR02257">
    <property type="entry name" value="cobalto_cobN"/>
    <property type="match status" value="1"/>
</dbReference>
<dbReference type="InterPro" id="IPR011953">
    <property type="entry name" value="Cobalto_CobN"/>
</dbReference>
<dbReference type="PANTHER" id="PTHR44119">
    <property type="entry name" value="MAGNESIUM-CHELATASE SUBUNIT CHLH, CHLOROPLASTIC"/>
    <property type="match status" value="1"/>
</dbReference>
<keyword evidence="3" id="KW-1185">Reference proteome</keyword>
<dbReference type="Pfam" id="PF02514">
    <property type="entry name" value="CobN-Mg_chel"/>
    <property type="match status" value="1"/>
</dbReference>
<dbReference type="RefSeq" id="WP_239719994.1">
    <property type="nucleotide sequence ID" value="NZ_CP092423.2"/>
</dbReference>
<reference evidence="2" key="1">
    <citation type="submission" date="2022-08" db="EMBL/GenBank/DDBJ databases">
        <title>Complete genome sequence of 14 non-tuberculosis mycobacteria type-strains.</title>
        <authorList>
            <person name="Igarashi Y."/>
            <person name="Osugi A."/>
            <person name="Mitarai S."/>
        </authorList>
    </citation>
    <scope>NUCLEOTIDE SEQUENCE</scope>
    <source>
        <strain evidence="2">ATCC 51985</strain>
    </source>
</reference>